<comment type="caution">
    <text evidence="2">The sequence shown here is derived from an EMBL/GenBank/DDBJ whole genome shotgun (WGS) entry which is preliminary data.</text>
</comment>
<accession>A0ABT5JYG2</accession>
<gene>
    <name evidence="2" type="ORF">OIK44_09290</name>
</gene>
<keyword evidence="3" id="KW-1185">Reference proteome</keyword>
<sequence>MFCLFFLAAPPAARAEAPAQAAAPAGAPNRGALFKVEGGGHTLYLFGTIHVGAADFYPLEPRVTAALERASVLALEVDPNGDPAAAAQALRRHGLYAAGAGPAAADIAPAFRPRLAKLLRQYGIAPESVAPMKPWLLASVLAVSEFAAQGYQAGLAVDSYLSRQARERRIPVLELESMAGQMALFDRMTAAEQGRFLEDGIAAIEDQEQAVQARQIAQAWRTADTAAFAALARQAAADTSFAGQFVQKVLLDGRNPALADGIAALLARERDSMAAIGVLHLVGADSVPALLKRRGLRVEQVY</sequence>
<dbReference type="PANTHER" id="PTHR40590">
    <property type="entry name" value="CYTOPLASMIC PROTEIN-RELATED"/>
    <property type="match status" value="1"/>
</dbReference>
<dbReference type="PANTHER" id="PTHR40590:SF1">
    <property type="entry name" value="CYTOPLASMIC PROTEIN"/>
    <property type="match status" value="1"/>
</dbReference>
<dbReference type="Proteomes" id="UP001221208">
    <property type="component" value="Unassembled WGS sequence"/>
</dbReference>
<evidence type="ECO:0000313" key="2">
    <source>
        <dbReference type="EMBL" id="MDC8757779.1"/>
    </source>
</evidence>
<dbReference type="RefSeq" id="WP_273670455.1">
    <property type="nucleotide sequence ID" value="NZ_JAQQXR010000003.1"/>
</dbReference>
<keyword evidence="1" id="KW-0732">Signal</keyword>
<feature type="signal peptide" evidence="1">
    <location>
        <begin position="1"/>
        <end position="15"/>
    </location>
</feature>
<dbReference type="EMBL" id="JAQQXR010000003">
    <property type="protein sequence ID" value="MDC8757779.1"/>
    <property type="molecule type" value="Genomic_DNA"/>
</dbReference>
<dbReference type="CDD" id="cd14789">
    <property type="entry name" value="Tiki"/>
    <property type="match status" value="1"/>
</dbReference>
<feature type="chain" id="PRO_5047334102" evidence="1">
    <location>
        <begin position="16"/>
        <end position="302"/>
    </location>
</feature>
<dbReference type="InterPro" id="IPR002816">
    <property type="entry name" value="TraB/PrgY/GumN_fam"/>
</dbReference>
<proteinExistence type="predicted"/>
<name>A0ABT5JYG2_9BURK</name>
<dbReference type="Pfam" id="PF01963">
    <property type="entry name" value="TraB_PrgY_gumN"/>
    <property type="match status" value="1"/>
</dbReference>
<evidence type="ECO:0000256" key="1">
    <source>
        <dbReference type="SAM" id="SignalP"/>
    </source>
</evidence>
<reference evidence="2 3" key="1">
    <citation type="submission" date="2022-10" db="EMBL/GenBank/DDBJ databases">
        <title>Janthinobacterium sp. hw3 Genome sequencing.</title>
        <authorList>
            <person name="Park S."/>
        </authorList>
    </citation>
    <scope>NUCLEOTIDE SEQUENCE [LARGE SCALE GENOMIC DNA]</scope>
    <source>
        <strain evidence="3">hw3</strain>
    </source>
</reference>
<evidence type="ECO:0000313" key="3">
    <source>
        <dbReference type="Proteomes" id="UP001221208"/>
    </source>
</evidence>
<dbReference type="InterPro" id="IPR047111">
    <property type="entry name" value="YbaP-like"/>
</dbReference>
<protein>
    <submittedName>
        <fullName evidence="2">TraB/GumN family protein</fullName>
    </submittedName>
</protein>
<organism evidence="2 3">
    <name type="scientific">Janthinobacterium fluminis</name>
    <dbReference type="NCBI Taxonomy" id="2987524"/>
    <lineage>
        <taxon>Bacteria</taxon>
        <taxon>Pseudomonadati</taxon>
        <taxon>Pseudomonadota</taxon>
        <taxon>Betaproteobacteria</taxon>
        <taxon>Burkholderiales</taxon>
        <taxon>Oxalobacteraceae</taxon>
        <taxon>Janthinobacterium</taxon>
    </lineage>
</organism>